<name>A0ABT1C205_9HYPH</name>
<keyword evidence="3" id="KW-1003">Cell membrane</keyword>
<feature type="transmembrane region" description="Helical" evidence="8">
    <location>
        <begin position="121"/>
        <end position="143"/>
    </location>
</feature>
<keyword evidence="4 8" id="KW-0812">Transmembrane</keyword>
<evidence type="ECO:0000256" key="8">
    <source>
        <dbReference type="SAM" id="Phobius"/>
    </source>
</evidence>
<dbReference type="PANTHER" id="PTHR43549:SF3">
    <property type="entry name" value="MULTIDRUG RESISTANCE PROTEIN YPNP-RELATED"/>
    <property type="match status" value="1"/>
</dbReference>
<keyword evidence="5 8" id="KW-1133">Transmembrane helix</keyword>
<feature type="region of interest" description="Disordered" evidence="7">
    <location>
        <begin position="481"/>
        <end position="506"/>
    </location>
</feature>
<organism evidence="9 10">
    <name type="scientific">Mesorhizobium liriopis</name>
    <dbReference type="NCBI Taxonomy" id="2953882"/>
    <lineage>
        <taxon>Bacteria</taxon>
        <taxon>Pseudomonadati</taxon>
        <taxon>Pseudomonadota</taxon>
        <taxon>Alphaproteobacteria</taxon>
        <taxon>Hyphomicrobiales</taxon>
        <taxon>Phyllobacteriaceae</taxon>
        <taxon>Mesorhizobium</taxon>
    </lineage>
</organism>
<feature type="compositionally biased region" description="Basic and acidic residues" evidence="7">
    <location>
        <begin position="496"/>
        <end position="506"/>
    </location>
</feature>
<sequence>MAAASLPSELPYVVSMDQPSAPDTLPPRRMPANLTEGPIGRTLLVFALPVLGANVLQSLNGSVNAVFVGRLLGEAALTATSNANLVLFLLLGTVFGIGMAATILVAQAVGARDLDQAKRVIGTSADFFVAISALFAVLGYVFAPNILHWLGTPADAVPLAVSYLRMIFLAVPAMNLLSFLMTVLRGAGDSRTPFLFMALAVGLDVLLNPILITGWGPFPALGIAGAGASTLVGQVAALVALIVLLYRRKHPLRLAGADLAFFRPSPRLLRTVIAKGIPMGLQMVVISGSALILMSLINAYGSQTAAAYGVAAQLWTYVQMPALAISAAVSSMAAQNVGANRWDRIGAITVAGVGFNVVLTGALVAALYLFDRSVLTLFLPAGSDAIGIAGDINTDVAWSFVLFGVTTVLFGTVRATGAVTPPLVILVISLLLVRSLFAYGLQGPLGVDAIWLSFPAGSVTSLVLAASYYRWGGWRRQRMLDRKPGGEAPETGLGMPRERAAIPETS</sequence>
<feature type="transmembrane region" description="Helical" evidence="8">
    <location>
        <begin position="163"/>
        <end position="182"/>
    </location>
</feature>
<dbReference type="PANTHER" id="PTHR43549">
    <property type="entry name" value="MULTIDRUG RESISTANCE PROTEIN YPNP-RELATED"/>
    <property type="match status" value="1"/>
</dbReference>
<evidence type="ECO:0000256" key="5">
    <source>
        <dbReference type="ARBA" id="ARBA00022989"/>
    </source>
</evidence>
<evidence type="ECO:0000256" key="2">
    <source>
        <dbReference type="ARBA" id="ARBA00022448"/>
    </source>
</evidence>
<dbReference type="InterPro" id="IPR048279">
    <property type="entry name" value="MdtK-like"/>
</dbReference>
<feature type="transmembrane region" description="Helical" evidence="8">
    <location>
        <begin position="221"/>
        <end position="246"/>
    </location>
</feature>
<feature type="transmembrane region" description="Helical" evidence="8">
    <location>
        <begin position="272"/>
        <end position="294"/>
    </location>
</feature>
<dbReference type="Pfam" id="PF01554">
    <property type="entry name" value="MatE"/>
    <property type="match status" value="2"/>
</dbReference>
<dbReference type="RefSeq" id="WP_252816051.1">
    <property type="nucleotide sequence ID" value="NZ_JAMXQS010000002.1"/>
</dbReference>
<feature type="transmembrane region" description="Helical" evidence="8">
    <location>
        <begin position="449"/>
        <end position="469"/>
    </location>
</feature>
<feature type="transmembrane region" description="Helical" evidence="8">
    <location>
        <begin position="396"/>
        <end position="416"/>
    </location>
</feature>
<evidence type="ECO:0000256" key="6">
    <source>
        <dbReference type="ARBA" id="ARBA00023136"/>
    </source>
</evidence>
<feature type="transmembrane region" description="Helical" evidence="8">
    <location>
        <begin position="314"/>
        <end position="333"/>
    </location>
</feature>
<keyword evidence="2" id="KW-0813">Transport</keyword>
<dbReference type="PIRSF" id="PIRSF006603">
    <property type="entry name" value="DinF"/>
    <property type="match status" value="1"/>
</dbReference>
<evidence type="ECO:0000256" key="1">
    <source>
        <dbReference type="ARBA" id="ARBA00004429"/>
    </source>
</evidence>
<evidence type="ECO:0000313" key="10">
    <source>
        <dbReference type="Proteomes" id="UP001205906"/>
    </source>
</evidence>
<feature type="transmembrane region" description="Helical" evidence="8">
    <location>
        <begin position="345"/>
        <end position="370"/>
    </location>
</feature>
<dbReference type="InterPro" id="IPR002528">
    <property type="entry name" value="MATE_fam"/>
</dbReference>
<dbReference type="NCBIfam" id="TIGR00797">
    <property type="entry name" value="matE"/>
    <property type="match status" value="1"/>
</dbReference>
<dbReference type="Proteomes" id="UP001205906">
    <property type="component" value="Unassembled WGS sequence"/>
</dbReference>
<evidence type="ECO:0000256" key="4">
    <source>
        <dbReference type="ARBA" id="ARBA00022692"/>
    </source>
</evidence>
<evidence type="ECO:0000313" key="9">
    <source>
        <dbReference type="EMBL" id="MCO6048854.1"/>
    </source>
</evidence>
<feature type="transmembrane region" description="Helical" evidence="8">
    <location>
        <begin position="423"/>
        <end position="443"/>
    </location>
</feature>
<accession>A0ABT1C205</accession>
<reference evidence="9 10" key="1">
    <citation type="submission" date="2022-06" db="EMBL/GenBank/DDBJ databases">
        <title>Mesorhizobium sp. strain RP14 Genome sequencing and assembly.</title>
        <authorList>
            <person name="Kim I."/>
        </authorList>
    </citation>
    <scope>NUCLEOTIDE SEQUENCE [LARGE SCALE GENOMIC DNA]</scope>
    <source>
        <strain evidence="10">RP14(2022)</strain>
    </source>
</reference>
<dbReference type="EMBL" id="JAMXQS010000002">
    <property type="protein sequence ID" value="MCO6048854.1"/>
    <property type="molecule type" value="Genomic_DNA"/>
</dbReference>
<keyword evidence="6 8" id="KW-0472">Membrane</keyword>
<comment type="subcellular location">
    <subcellularLocation>
        <location evidence="1">Cell inner membrane</location>
        <topology evidence="1">Multi-pass membrane protein</topology>
    </subcellularLocation>
</comment>
<proteinExistence type="predicted"/>
<protein>
    <submittedName>
        <fullName evidence="9">MATE family efflux transporter</fullName>
    </submittedName>
</protein>
<evidence type="ECO:0000256" key="7">
    <source>
        <dbReference type="SAM" id="MobiDB-lite"/>
    </source>
</evidence>
<keyword evidence="10" id="KW-1185">Reference proteome</keyword>
<comment type="caution">
    <text evidence="9">The sequence shown here is derived from an EMBL/GenBank/DDBJ whole genome shotgun (WGS) entry which is preliminary data.</text>
</comment>
<feature type="transmembrane region" description="Helical" evidence="8">
    <location>
        <begin position="194"/>
        <end position="215"/>
    </location>
</feature>
<evidence type="ECO:0000256" key="3">
    <source>
        <dbReference type="ARBA" id="ARBA00022475"/>
    </source>
</evidence>
<feature type="transmembrane region" description="Helical" evidence="8">
    <location>
        <begin position="85"/>
        <end position="109"/>
    </location>
</feature>
<dbReference type="InterPro" id="IPR052031">
    <property type="entry name" value="Membrane_Transporter-Flippase"/>
</dbReference>
<dbReference type="CDD" id="cd13138">
    <property type="entry name" value="MATE_yoeA_like"/>
    <property type="match status" value="1"/>
</dbReference>
<gene>
    <name evidence="9" type="ORF">NGM99_03510</name>
</gene>